<dbReference type="PANTHER" id="PTHR18964">
    <property type="entry name" value="ROK (REPRESSOR, ORF, KINASE) FAMILY"/>
    <property type="match status" value="1"/>
</dbReference>
<dbReference type="InterPro" id="IPR036390">
    <property type="entry name" value="WH_DNA-bd_sf"/>
</dbReference>
<comment type="caution">
    <text evidence="2">The sequence shown here is derived from an EMBL/GenBank/DDBJ whole genome shotgun (WGS) entry which is preliminary data.</text>
</comment>
<feature type="region of interest" description="Disordered" evidence="1">
    <location>
        <begin position="1"/>
        <end position="36"/>
    </location>
</feature>
<evidence type="ECO:0000256" key="1">
    <source>
        <dbReference type="SAM" id="MobiDB-lite"/>
    </source>
</evidence>
<accession>A0ABN8KHH2</accession>
<keyword evidence="3" id="KW-1185">Reference proteome</keyword>
<gene>
    <name evidence="2" type="ORF">MES5069_770095</name>
</gene>
<dbReference type="SUPFAM" id="SSF53067">
    <property type="entry name" value="Actin-like ATPase domain"/>
    <property type="match status" value="1"/>
</dbReference>
<dbReference type="GO" id="GO:0016301">
    <property type="term" value="F:kinase activity"/>
    <property type="evidence" value="ECO:0007669"/>
    <property type="project" value="UniProtKB-KW"/>
</dbReference>
<dbReference type="SUPFAM" id="SSF46785">
    <property type="entry name" value="Winged helix' DNA-binding domain"/>
    <property type="match status" value="1"/>
</dbReference>
<dbReference type="EMBL" id="CAKXZT010000176">
    <property type="protein sequence ID" value="CAH2409251.1"/>
    <property type="molecule type" value="Genomic_DNA"/>
</dbReference>
<organism evidence="2 3">
    <name type="scientific">Mesorhizobium escarrei</name>
    <dbReference type="NCBI Taxonomy" id="666018"/>
    <lineage>
        <taxon>Bacteria</taxon>
        <taxon>Pseudomonadati</taxon>
        <taxon>Pseudomonadota</taxon>
        <taxon>Alphaproteobacteria</taxon>
        <taxon>Hyphomicrobiales</taxon>
        <taxon>Phyllobacteriaceae</taxon>
        <taxon>Mesorhizobium</taxon>
    </lineage>
</organism>
<sequence>MKNPAMNETDDSSLNGGRSALFAPPGDASGAEPVSRPRKALLSSSMVGSTNRGRVLQALFDLGPTSRADLARLAGVNRTTISGIVQPLIDDQVLIESDPIPANPGGGKPARPLWFSPNARPICGVLLMPDAVHACVATLDGNIESERKMALPDGKGPIGPIIETIAECVGDTLAKARRTPFGIGVAVGGMVDTDRGSIVTINLAPALDRYPLADELGRRFGLPVKLDHHPRALLVGDRWFGAGRGVRQFAVVYTGEVLGGALYFDGHLYRGTAGAGGELGHTFVQLDGELCRCGRRGCWDTIATLSWLRREAAGAALPEPELIDSARLVDMAARRLPGAAELLDRYARNVAVGIANLQQTVAPNIFILHGDVVLGGDRLLGAIADHVRAMVPSRPGGKIEFIAGDAGDGAALLGAAGLVISELLQLPI</sequence>
<dbReference type="Proteomes" id="UP001153050">
    <property type="component" value="Unassembled WGS sequence"/>
</dbReference>
<proteinExistence type="predicted"/>
<dbReference type="InterPro" id="IPR043129">
    <property type="entry name" value="ATPase_NBD"/>
</dbReference>
<reference evidence="2 3" key="1">
    <citation type="submission" date="2022-03" db="EMBL/GenBank/DDBJ databases">
        <authorList>
            <person name="Brunel B."/>
        </authorList>
    </citation>
    <scope>NUCLEOTIDE SEQUENCE [LARGE SCALE GENOMIC DNA]</scope>
    <source>
        <strain evidence="2">STM5069sample</strain>
    </source>
</reference>
<protein>
    <submittedName>
        <fullName evidence="2">Sugar kinase</fullName>
    </submittedName>
</protein>
<dbReference type="Pfam" id="PF00480">
    <property type="entry name" value="ROK"/>
    <property type="match status" value="1"/>
</dbReference>
<dbReference type="Gene3D" id="1.10.10.10">
    <property type="entry name" value="Winged helix-like DNA-binding domain superfamily/Winged helix DNA-binding domain"/>
    <property type="match status" value="1"/>
</dbReference>
<dbReference type="InterPro" id="IPR036388">
    <property type="entry name" value="WH-like_DNA-bd_sf"/>
</dbReference>
<dbReference type="InterPro" id="IPR000600">
    <property type="entry name" value="ROK"/>
</dbReference>
<evidence type="ECO:0000313" key="3">
    <source>
        <dbReference type="Proteomes" id="UP001153050"/>
    </source>
</evidence>
<name>A0ABN8KHH2_9HYPH</name>
<keyword evidence="2" id="KW-0418">Kinase</keyword>
<dbReference type="PANTHER" id="PTHR18964:SF169">
    <property type="entry name" value="N-ACETYLMANNOSAMINE KINASE"/>
    <property type="match status" value="1"/>
</dbReference>
<dbReference type="Gene3D" id="3.30.420.40">
    <property type="match status" value="2"/>
</dbReference>
<evidence type="ECO:0000313" key="2">
    <source>
        <dbReference type="EMBL" id="CAH2409251.1"/>
    </source>
</evidence>
<keyword evidence="2" id="KW-0808">Transferase</keyword>